<dbReference type="Proteomes" id="UP001500979">
    <property type="component" value="Unassembled WGS sequence"/>
</dbReference>
<dbReference type="EMBL" id="BAAAUX010000018">
    <property type="protein sequence ID" value="GAA2803379.1"/>
    <property type="molecule type" value="Genomic_DNA"/>
</dbReference>
<comment type="caution">
    <text evidence="1">The sequence shown here is derived from an EMBL/GenBank/DDBJ whole genome shotgun (WGS) entry which is preliminary data.</text>
</comment>
<proteinExistence type="predicted"/>
<keyword evidence="2" id="KW-1185">Reference proteome</keyword>
<organism evidence="1 2">
    <name type="scientific">Saccharopolyspora taberi</name>
    <dbReference type="NCBI Taxonomy" id="60895"/>
    <lineage>
        <taxon>Bacteria</taxon>
        <taxon>Bacillati</taxon>
        <taxon>Actinomycetota</taxon>
        <taxon>Actinomycetes</taxon>
        <taxon>Pseudonocardiales</taxon>
        <taxon>Pseudonocardiaceae</taxon>
        <taxon>Saccharopolyspora</taxon>
    </lineage>
</organism>
<evidence type="ECO:0000313" key="2">
    <source>
        <dbReference type="Proteomes" id="UP001500979"/>
    </source>
</evidence>
<protein>
    <submittedName>
        <fullName evidence="1">Uncharacterized protein</fullName>
    </submittedName>
</protein>
<dbReference type="InterPro" id="IPR045994">
    <property type="entry name" value="DurN"/>
</dbReference>
<gene>
    <name evidence="1" type="ORF">GCM10010470_43140</name>
</gene>
<dbReference type="RefSeq" id="WP_344682463.1">
    <property type="nucleotide sequence ID" value="NZ_BAAAUX010000018.1"/>
</dbReference>
<dbReference type="Pfam" id="PF19375">
    <property type="entry name" value="DurN"/>
    <property type="match status" value="1"/>
</dbReference>
<accession>A0ABN3VGL1</accession>
<sequence>MKSAKEPTIYPGVEEIRRIQHLAVVCALLPPDGKLRELLELALKVHEEPLLARLTPITDQHPFATKTWLESLWLREGASAEEKELVAWQNTSENMNAAIQELRNIEKQLGVKIGAE</sequence>
<reference evidence="1 2" key="1">
    <citation type="journal article" date="2019" name="Int. J. Syst. Evol. Microbiol.">
        <title>The Global Catalogue of Microorganisms (GCM) 10K type strain sequencing project: providing services to taxonomists for standard genome sequencing and annotation.</title>
        <authorList>
            <consortium name="The Broad Institute Genomics Platform"/>
            <consortium name="The Broad Institute Genome Sequencing Center for Infectious Disease"/>
            <person name="Wu L."/>
            <person name="Ma J."/>
        </authorList>
    </citation>
    <scope>NUCLEOTIDE SEQUENCE [LARGE SCALE GENOMIC DNA]</scope>
    <source>
        <strain evidence="1 2">JCM 9383</strain>
    </source>
</reference>
<name>A0ABN3VGL1_9PSEU</name>
<evidence type="ECO:0000313" key="1">
    <source>
        <dbReference type="EMBL" id="GAA2803379.1"/>
    </source>
</evidence>